<evidence type="ECO:0000256" key="1">
    <source>
        <dbReference type="SAM" id="Coils"/>
    </source>
</evidence>
<feature type="region of interest" description="Disordered" evidence="2">
    <location>
        <begin position="292"/>
        <end position="314"/>
    </location>
</feature>
<evidence type="ECO:0000256" key="2">
    <source>
        <dbReference type="SAM" id="MobiDB-lite"/>
    </source>
</evidence>
<sequence>SKSEVAERKTRFEQTTESEEVIINQDDYENDDENSGIEDTDNYATKTAPHRSKLTQMTQPYIGFPSESNRLPLTTIQENDFSTSDMQRQHISHDSLNFNRVLPQSALGRRNDLKHKSFEDDNSSLSPSDDDYQENSVNLQSNMKKTKLFRKNVDLNNINARKSKKKVVVETNINQTDDRYEALKCEVQLMKKRLLRLEKVYATLKKNKQLEKKVLSAVSDPSSLDFTQKIKSGHEPNQWRKYIEPNQSVLQDEDMPLIWFQIIKSMEQYPYDVKIKNTKKKSTAITTASSISISKNIDTTEDDKEDKRNDGTME</sequence>
<keyword evidence="1" id="KW-0175">Coiled coil</keyword>
<feature type="region of interest" description="Disordered" evidence="2">
    <location>
        <begin position="1"/>
        <end position="55"/>
    </location>
</feature>
<dbReference type="Proteomes" id="UP000682733">
    <property type="component" value="Unassembled WGS sequence"/>
</dbReference>
<reference evidence="3" key="1">
    <citation type="submission" date="2021-02" db="EMBL/GenBank/DDBJ databases">
        <authorList>
            <person name="Nowell W R."/>
        </authorList>
    </citation>
    <scope>NUCLEOTIDE SEQUENCE</scope>
</reference>
<feature type="compositionally biased region" description="Basic and acidic residues" evidence="2">
    <location>
        <begin position="1"/>
        <end position="14"/>
    </location>
</feature>
<gene>
    <name evidence="3" type="ORF">OVA965_LOCUS29157</name>
    <name evidence="4" type="ORF">TMI583_LOCUS29925</name>
</gene>
<proteinExistence type="predicted"/>
<organism evidence="3 5">
    <name type="scientific">Didymodactylos carnosus</name>
    <dbReference type="NCBI Taxonomy" id="1234261"/>
    <lineage>
        <taxon>Eukaryota</taxon>
        <taxon>Metazoa</taxon>
        <taxon>Spiralia</taxon>
        <taxon>Gnathifera</taxon>
        <taxon>Rotifera</taxon>
        <taxon>Eurotatoria</taxon>
        <taxon>Bdelloidea</taxon>
        <taxon>Philodinida</taxon>
        <taxon>Philodinidae</taxon>
        <taxon>Didymodactylos</taxon>
    </lineage>
</organism>
<feature type="coiled-coil region" evidence="1">
    <location>
        <begin position="173"/>
        <end position="207"/>
    </location>
</feature>
<evidence type="ECO:0000313" key="5">
    <source>
        <dbReference type="Proteomes" id="UP000677228"/>
    </source>
</evidence>
<dbReference type="EMBL" id="CAJNOK010020346">
    <property type="protein sequence ID" value="CAF1314807.1"/>
    <property type="molecule type" value="Genomic_DNA"/>
</dbReference>
<dbReference type="EMBL" id="CAJOBA010041942">
    <property type="protein sequence ID" value="CAF4123608.1"/>
    <property type="molecule type" value="Genomic_DNA"/>
</dbReference>
<feature type="compositionally biased region" description="Basic and acidic residues" evidence="2">
    <location>
        <begin position="305"/>
        <end position="314"/>
    </location>
</feature>
<feature type="compositionally biased region" description="Acidic residues" evidence="2">
    <location>
        <begin position="16"/>
        <end position="41"/>
    </location>
</feature>
<feature type="compositionally biased region" description="Basic and acidic residues" evidence="2">
    <location>
        <begin position="109"/>
        <end position="119"/>
    </location>
</feature>
<dbReference type="Proteomes" id="UP000677228">
    <property type="component" value="Unassembled WGS sequence"/>
</dbReference>
<evidence type="ECO:0000313" key="3">
    <source>
        <dbReference type="EMBL" id="CAF1314807.1"/>
    </source>
</evidence>
<evidence type="ECO:0000313" key="4">
    <source>
        <dbReference type="EMBL" id="CAF4123608.1"/>
    </source>
</evidence>
<feature type="non-terminal residue" evidence="3">
    <location>
        <position position="1"/>
    </location>
</feature>
<name>A0A8S2F3Q0_9BILA</name>
<accession>A0A8S2F3Q0</accession>
<protein>
    <submittedName>
        <fullName evidence="3">Uncharacterized protein</fullName>
    </submittedName>
</protein>
<dbReference type="AlphaFoldDB" id="A0A8S2F3Q0"/>
<comment type="caution">
    <text evidence="3">The sequence shown here is derived from an EMBL/GenBank/DDBJ whole genome shotgun (WGS) entry which is preliminary data.</text>
</comment>
<feature type="region of interest" description="Disordered" evidence="2">
    <location>
        <begin position="109"/>
        <end position="135"/>
    </location>
</feature>